<dbReference type="Pfam" id="PF21126">
    <property type="entry name" value="KATNA1_MIT"/>
    <property type="match status" value="1"/>
</dbReference>
<dbReference type="GO" id="GO:0005874">
    <property type="term" value="C:microtubule"/>
    <property type="evidence" value="ECO:0007669"/>
    <property type="project" value="UniProtKB-KW"/>
</dbReference>
<evidence type="ECO:0000256" key="9">
    <source>
        <dbReference type="SAM" id="Coils"/>
    </source>
</evidence>
<comment type="subcellular location">
    <subcellularLocation>
        <location evidence="1 8">Cytoplasm</location>
        <location evidence="1 8">Cytoskeleton</location>
        <location evidence="1 8">Spindle</location>
    </subcellularLocation>
    <subcellularLocation>
        <location evidence="8">Cytoplasm</location>
    </subcellularLocation>
    <subcellularLocation>
        <location evidence="8">Cytoplasm</location>
        <location evidence="8">Cytoskeleton</location>
        <location evidence="8">Microtubule organizing center</location>
        <location evidence="8">Centrosome</location>
    </subcellularLocation>
    <subcellularLocation>
        <location evidence="8">Cytoplasm</location>
        <location evidence="8">Cytoskeleton</location>
        <location evidence="8">Spindle pole</location>
    </subcellularLocation>
    <text evidence="8">Predominantly cytoplasmic. Also localized to the interphase centrosome and the mitotic spindle poles. Enhanced recruitment to the mitotic spindle poles requires microtubules and interaction with KATNB1.</text>
</comment>
<keyword evidence="5 8" id="KW-0067">ATP-binding</keyword>
<dbReference type="EMBL" id="JAVRJZ010000002">
    <property type="protein sequence ID" value="KAK2726239.1"/>
    <property type="molecule type" value="Genomic_DNA"/>
</dbReference>
<dbReference type="Pfam" id="PF00004">
    <property type="entry name" value="AAA"/>
    <property type="match status" value="1"/>
</dbReference>
<sequence length="518" mass="57574">MNDSVVSYREICDNVKMAREAAILGSYDSSTAYYQGVILQISRLISCSTDPVKRSKWTEAQQKLAIELDQVKQLQNTLNSLRSDLERETNTSAVAGAGGCSFEVDDSPWASPSRDPDVWPSPKCADHRSGPPPRPPGRPAKRGGASSKPPTRGAKSASSSSSRKAPTPLEKKPAVPSADGKGPKREVKKDDKAPKEEKTEEENSDSGEKKFDPSGYDRELVDLIERDIVQSDPNVKWDDIADLLQAKRLLEEAVVLPMVIPDFFKGIRRAWKGILMVGPPGTGKTMLAKAVATECKTTFFNVSSSTLTSKYRGESEKLVRLLFEMARFYAPSTIFIDEIDSICSRRGSESEHEASRRVKSELLVQMDGIASSSDDASKVVMVLAATNFPWDVDEALRRRLEKRIYIPLPTLEGRVSLLNINLKEVKVDEDVDLEKIAKKLEGYSGADITNVCRDASMMSMRRKIAGLRPDQIRQLSKEELDLPVTREDFDEAIKRCNKSVSADDLEKYVKWMKEFGST</sequence>
<keyword evidence="13" id="KW-1185">Reference proteome</keyword>
<evidence type="ECO:0000259" key="11">
    <source>
        <dbReference type="SMART" id="SM00382"/>
    </source>
</evidence>
<dbReference type="GO" id="GO:0000922">
    <property type="term" value="C:spindle pole"/>
    <property type="evidence" value="ECO:0007669"/>
    <property type="project" value="UniProtKB-SubCell"/>
</dbReference>
<organism evidence="12 13">
    <name type="scientific">Artemia franciscana</name>
    <name type="common">Brine shrimp</name>
    <name type="synonym">Artemia sanfranciscana</name>
    <dbReference type="NCBI Taxonomy" id="6661"/>
    <lineage>
        <taxon>Eukaryota</taxon>
        <taxon>Metazoa</taxon>
        <taxon>Ecdysozoa</taxon>
        <taxon>Arthropoda</taxon>
        <taxon>Crustacea</taxon>
        <taxon>Branchiopoda</taxon>
        <taxon>Anostraca</taxon>
        <taxon>Artemiidae</taxon>
        <taxon>Artemia</taxon>
    </lineage>
</organism>
<evidence type="ECO:0000256" key="8">
    <source>
        <dbReference type="HAMAP-Rule" id="MF_03023"/>
    </source>
</evidence>
<keyword evidence="4 8" id="KW-0547">Nucleotide-binding</keyword>
<evidence type="ECO:0000256" key="1">
    <source>
        <dbReference type="ARBA" id="ARBA00004186"/>
    </source>
</evidence>
<dbReference type="InterPro" id="IPR050304">
    <property type="entry name" value="MT-severing_AAA_ATPase"/>
</dbReference>
<dbReference type="GO" id="GO:0008568">
    <property type="term" value="F:microtubule severing ATPase activity"/>
    <property type="evidence" value="ECO:0007669"/>
    <property type="project" value="UniProtKB-EC"/>
</dbReference>
<dbReference type="EMBL" id="JAVRJZ010000002">
    <property type="protein sequence ID" value="KAK2726240.1"/>
    <property type="molecule type" value="Genomic_DNA"/>
</dbReference>
<feature type="region of interest" description="Disordered" evidence="10">
    <location>
        <begin position="96"/>
        <end position="214"/>
    </location>
</feature>
<proteinExistence type="inferred from homology"/>
<dbReference type="GO" id="GO:0005737">
    <property type="term" value="C:cytoplasm"/>
    <property type="evidence" value="ECO:0007669"/>
    <property type="project" value="UniProtKB-SubCell"/>
</dbReference>
<keyword evidence="8" id="KW-0498">Mitosis</keyword>
<dbReference type="FunFam" id="1.20.58.80:FF:000003">
    <property type="entry name" value="Katanin p60 ATPase-containing subunit A1"/>
    <property type="match status" value="1"/>
</dbReference>
<keyword evidence="8" id="KW-0131">Cell cycle</keyword>
<evidence type="ECO:0000256" key="4">
    <source>
        <dbReference type="ARBA" id="ARBA00022741"/>
    </source>
</evidence>
<dbReference type="GO" id="GO:0051301">
    <property type="term" value="P:cell division"/>
    <property type="evidence" value="ECO:0007669"/>
    <property type="project" value="UniProtKB-KW"/>
</dbReference>
<comment type="subunit">
    <text evidence="8">Can homooligomerize into hexameric rings, which may be promoted by interaction with microtubules. Interacts with KATNB1, which may serve as a targeting subunit.</text>
</comment>
<dbReference type="Proteomes" id="UP001187531">
    <property type="component" value="Unassembled WGS sequence"/>
</dbReference>
<dbReference type="GO" id="GO:0051013">
    <property type="term" value="P:microtubule severing"/>
    <property type="evidence" value="ECO:0007669"/>
    <property type="project" value="UniProtKB-UniRule"/>
</dbReference>
<keyword evidence="9" id="KW-0175">Coiled coil</keyword>
<comment type="function">
    <text evidence="8">Catalytic subunit of a complex which severs microtubules in an ATP-dependent manner. Microtubule severing may promote rapid reorganization of cellular microtubule arrays and the release of microtubules from the centrosome following nucleation.</text>
</comment>
<feature type="compositionally biased region" description="Low complexity" evidence="10">
    <location>
        <begin position="154"/>
        <end position="165"/>
    </location>
</feature>
<dbReference type="InterPro" id="IPR048611">
    <property type="entry name" value="KATNA1_MIT"/>
</dbReference>
<dbReference type="Gene3D" id="1.10.8.60">
    <property type="match status" value="1"/>
</dbReference>
<evidence type="ECO:0000313" key="12">
    <source>
        <dbReference type="EMBL" id="KAK2726238.1"/>
    </source>
</evidence>
<evidence type="ECO:0000256" key="2">
    <source>
        <dbReference type="ARBA" id="ARBA00022490"/>
    </source>
</evidence>
<feature type="domain" description="AAA+ ATPase" evidence="11">
    <location>
        <begin position="270"/>
        <end position="410"/>
    </location>
</feature>
<dbReference type="FunFam" id="1.10.8.60:FF:000025">
    <property type="entry name" value="Katanin p60 ATPase-containing subunit A1"/>
    <property type="match status" value="1"/>
</dbReference>
<evidence type="ECO:0000256" key="6">
    <source>
        <dbReference type="ARBA" id="ARBA00023212"/>
    </source>
</evidence>
<dbReference type="SMART" id="SM00382">
    <property type="entry name" value="AAA"/>
    <property type="match status" value="1"/>
</dbReference>
<evidence type="ECO:0000313" key="13">
    <source>
        <dbReference type="Proteomes" id="UP001187531"/>
    </source>
</evidence>
<dbReference type="PANTHER" id="PTHR23074">
    <property type="entry name" value="AAA DOMAIN-CONTAINING"/>
    <property type="match status" value="1"/>
</dbReference>
<comment type="catalytic activity">
    <reaction evidence="8">
        <text>n ATP + n H2O + a microtubule = n ADP + n phosphate + (n+1) alpha/beta tubulin heterodimers.</text>
        <dbReference type="EC" id="5.6.1.1"/>
    </reaction>
</comment>
<comment type="similarity">
    <text evidence="8">Belongs to the AAA ATPase family. Katanin p60 subunit A1 subfamily.</text>
</comment>
<dbReference type="EMBL" id="JAVRJZ010000002">
    <property type="protein sequence ID" value="KAK2726241.1"/>
    <property type="molecule type" value="Genomic_DNA"/>
</dbReference>
<keyword evidence="3 8" id="KW-0493">Microtubule</keyword>
<evidence type="ECO:0000256" key="3">
    <source>
        <dbReference type="ARBA" id="ARBA00022701"/>
    </source>
</evidence>
<feature type="compositionally biased region" description="Basic and acidic residues" evidence="10">
    <location>
        <begin position="181"/>
        <end position="198"/>
    </location>
</feature>
<dbReference type="CDD" id="cd21748">
    <property type="entry name" value="Kp60-NTD"/>
    <property type="match status" value="1"/>
</dbReference>
<name>A0AA88LCE8_ARTSF</name>
<dbReference type="InterPro" id="IPR027417">
    <property type="entry name" value="P-loop_NTPase"/>
</dbReference>
<dbReference type="InterPro" id="IPR028596">
    <property type="entry name" value="KATNA1"/>
</dbReference>
<comment type="activity regulation">
    <text evidence="8">ATPase activity is stimulated by microtubules, which promote homooligomerization. ATP-dependent microtubule severing is stimulated by interaction with KATNB1.</text>
</comment>
<accession>A0AA88LCE8</accession>
<keyword evidence="2 8" id="KW-0963">Cytoplasm</keyword>
<dbReference type="SUPFAM" id="SSF52540">
    <property type="entry name" value="P-loop containing nucleoside triphosphate hydrolases"/>
    <property type="match status" value="1"/>
</dbReference>
<dbReference type="InterPro" id="IPR041569">
    <property type="entry name" value="AAA_lid_3"/>
</dbReference>
<gene>
    <name evidence="8" type="primary">KATNA1</name>
    <name evidence="12" type="ORF">QYM36_000631</name>
</gene>
<dbReference type="PROSITE" id="PS00674">
    <property type="entry name" value="AAA"/>
    <property type="match status" value="1"/>
</dbReference>
<feature type="binding site" evidence="8">
    <location>
        <begin position="278"/>
        <end position="285"/>
    </location>
    <ligand>
        <name>ATP</name>
        <dbReference type="ChEBI" id="CHEBI:30616"/>
    </ligand>
</feature>
<dbReference type="Pfam" id="PF17862">
    <property type="entry name" value="AAA_lid_3"/>
    <property type="match status" value="1"/>
</dbReference>
<dbReference type="InterPro" id="IPR003959">
    <property type="entry name" value="ATPase_AAA_core"/>
</dbReference>
<evidence type="ECO:0000256" key="5">
    <source>
        <dbReference type="ARBA" id="ARBA00022840"/>
    </source>
</evidence>
<dbReference type="HAMAP" id="MF_03023">
    <property type="entry name" value="Katanin_p60_A1"/>
    <property type="match status" value="1"/>
</dbReference>
<keyword evidence="7 8" id="KW-0413">Isomerase</keyword>
<dbReference type="FunFam" id="3.40.50.300:FF:000159">
    <property type="entry name" value="Katanin p60 ATPase-containing subunit A1"/>
    <property type="match status" value="1"/>
</dbReference>
<dbReference type="InterPro" id="IPR003960">
    <property type="entry name" value="ATPase_AAA_CS"/>
</dbReference>
<dbReference type="Gene3D" id="1.20.58.80">
    <property type="entry name" value="Phosphotransferase system, lactose/cellobiose-type IIA subunit"/>
    <property type="match status" value="1"/>
</dbReference>
<dbReference type="PANTHER" id="PTHR23074:SF19">
    <property type="entry name" value="KATANIN P60 ATPASE-CONTAINING SUBUNIT A1"/>
    <property type="match status" value="1"/>
</dbReference>
<dbReference type="GO" id="GO:0008017">
    <property type="term" value="F:microtubule binding"/>
    <property type="evidence" value="ECO:0007669"/>
    <property type="project" value="UniProtKB-UniRule"/>
</dbReference>
<evidence type="ECO:0000256" key="7">
    <source>
        <dbReference type="ARBA" id="ARBA00023235"/>
    </source>
</evidence>
<evidence type="ECO:0000256" key="10">
    <source>
        <dbReference type="SAM" id="MobiDB-lite"/>
    </source>
</evidence>
<dbReference type="InterPro" id="IPR003593">
    <property type="entry name" value="AAA+_ATPase"/>
</dbReference>
<dbReference type="EC" id="5.6.1.1" evidence="8"/>
<dbReference type="Gene3D" id="3.40.50.300">
    <property type="entry name" value="P-loop containing nucleotide triphosphate hydrolases"/>
    <property type="match status" value="1"/>
</dbReference>
<dbReference type="GO" id="GO:0005524">
    <property type="term" value="F:ATP binding"/>
    <property type="evidence" value="ECO:0007669"/>
    <property type="project" value="UniProtKB-KW"/>
</dbReference>
<keyword evidence="8" id="KW-0132">Cell division</keyword>
<comment type="caution">
    <text evidence="12">The sequence shown here is derived from an EMBL/GenBank/DDBJ whole genome shotgun (WGS) entry which is preliminary data.</text>
</comment>
<dbReference type="Pfam" id="PF09336">
    <property type="entry name" value="Vps4_C"/>
    <property type="match status" value="1"/>
</dbReference>
<dbReference type="EMBL" id="JAVRJZ010000002">
    <property type="protein sequence ID" value="KAK2726238.1"/>
    <property type="molecule type" value="Genomic_DNA"/>
</dbReference>
<dbReference type="GO" id="GO:0016887">
    <property type="term" value="F:ATP hydrolysis activity"/>
    <property type="evidence" value="ECO:0007669"/>
    <property type="project" value="InterPro"/>
</dbReference>
<keyword evidence="6 8" id="KW-0206">Cytoskeleton</keyword>
<dbReference type="AlphaFoldDB" id="A0AA88LCE8"/>
<dbReference type="InterPro" id="IPR015415">
    <property type="entry name" value="Spast_Vps4_C"/>
</dbReference>
<protein>
    <recommendedName>
        <fullName evidence="8">Katanin p60 ATPase-containing subunit A1</fullName>
        <shortName evidence="8">Katanin p60 subunit A1</shortName>
        <ecNumber evidence="8">5.6.1.1</ecNumber>
    </recommendedName>
    <alternativeName>
        <fullName evidence="8">p60 katanin</fullName>
    </alternativeName>
</protein>
<dbReference type="GO" id="GO:0005813">
    <property type="term" value="C:centrosome"/>
    <property type="evidence" value="ECO:0007669"/>
    <property type="project" value="UniProtKB-SubCell"/>
</dbReference>
<reference evidence="12" key="1">
    <citation type="submission" date="2023-07" db="EMBL/GenBank/DDBJ databases">
        <title>Chromosome-level genome assembly of Artemia franciscana.</title>
        <authorList>
            <person name="Jo E."/>
        </authorList>
    </citation>
    <scope>NUCLEOTIDE SEQUENCE</scope>
    <source>
        <tissue evidence="12">Whole body</tissue>
    </source>
</reference>
<feature type="coiled-coil region" evidence="9">
    <location>
        <begin position="64"/>
        <end position="91"/>
    </location>
</feature>